<proteinExistence type="predicted"/>
<dbReference type="CDD" id="cd13403">
    <property type="entry name" value="MLTF-like"/>
    <property type="match status" value="1"/>
</dbReference>
<dbReference type="Pfam" id="PF01464">
    <property type="entry name" value="SLT"/>
    <property type="match status" value="1"/>
</dbReference>
<feature type="signal peptide" evidence="2">
    <location>
        <begin position="1"/>
        <end position="19"/>
    </location>
</feature>
<sequence length="492" mass="56255">MKMVFKSVVVVTILLSALAGNMKDARGAEKFAEGIKNGLKELSTNDFNEMVERRVIRALVPYNKTFYFLDGATQRGITYDLMKHFEKLVNDRLKTRNLKVHILIIPTARDRLIPDLVRGRGDIAAGNLTITPERLKHVDFSDPFGKNINEIVVTAPSVSGVHSLADLSGREVHVRRSSSYYQSLLRLNRQFKTEGRELVRISEVSDYLEDEDLLEMVNVDLLPIIIVDSHKAVFWKQIFTKLMVHQNVAVSTGGKIGWAIRKNNPELKKMVNAFVKSSKKGTLLGNIIFKRYLKSVKYVKNHLQGEERKRFESTIDLFKKYGETYRFDWLMLVALAYQESKIDQSKRSQAGAIGVMQVLPSTAKDKNVNIPGIDKIDPNIHAGVKYLRFVVDRYFNEPGIDELNKGLFAFASYNAGPAKVVKMRRDAEKMGFDPNIWFNNVEVVAARRIGRETVQYVSNIAKYYTAYRLLMEQKKRRQKTLGNLVIEENLEQ</sequence>
<protein>
    <submittedName>
        <fullName evidence="4">Peptidoglycan lytic exotransglycosylase</fullName>
    </submittedName>
</protein>
<evidence type="ECO:0000256" key="1">
    <source>
        <dbReference type="ARBA" id="ARBA00022729"/>
    </source>
</evidence>
<dbReference type="CDD" id="cd01009">
    <property type="entry name" value="PBP2_YfhD_N"/>
    <property type="match status" value="1"/>
</dbReference>
<reference evidence="4" key="1">
    <citation type="submission" date="2020-09" db="EMBL/GenBank/DDBJ databases">
        <title>Desulfogranum mesoprofundum gen. nov., sp. nov., a novel mesophilic, sulfate-reducing chemolithoautotroph isolated from a deep-sea hydrothermal vent chimney in the Suiyo Seamount.</title>
        <authorList>
            <person name="Hashimoto Y."/>
            <person name="Nakagawa S."/>
        </authorList>
    </citation>
    <scope>NUCLEOTIDE SEQUENCE</scope>
    <source>
        <strain evidence="4">KT2</strain>
    </source>
</reference>
<dbReference type="Pfam" id="PF00497">
    <property type="entry name" value="SBP_bac_3"/>
    <property type="match status" value="1"/>
</dbReference>
<dbReference type="PANTHER" id="PTHR35936:SF19">
    <property type="entry name" value="AMINO-ACID-BINDING PROTEIN YXEM-RELATED"/>
    <property type="match status" value="1"/>
</dbReference>
<evidence type="ECO:0000259" key="3">
    <source>
        <dbReference type="SMART" id="SM00062"/>
    </source>
</evidence>
<evidence type="ECO:0000313" key="5">
    <source>
        <dbReference type="Proteomes" id="UP000826725"/>
    </source>
</evidence>
<feature type="domain" description="Solute-binding protein family 3/N-terminal" evidence="3">
    <location>
        <begin position="55"/>
        <end position="296"/>
    </location>
</feature>
<dbReference type="AlphaFoldDB" id="A0A8D5FII1"/>
<organism evidence="4 5">
    <name type="scientific">Desulfomarina profundi</name>
    <dbReference type="NCBI Taxonomy" id="2772557"/>
    <lineage>
        <taxon>Bacteria</taxon>
        <taxon>Pseudomonadati</taxon>
        <taxon>Thermodesulfobacteriota</taxon>
        <taxon>Desulfobulbia</taxon>
        <taxon>Desulfobulbales</taxon>
        <taxon>Desulfobulbaceae</taxon>
        <taxon>Desulfomarina</taxon>
    </lineage>
</organism>
<keyword evidence="5" id="KW-1185">Reference proteome</keyword>
<dbReference type="PANTHER" id="PTHR35936">
    <property type="entry name" value="MEMBRANE-BOUND LYTIC MUREIN TRANSGLYCOSYLASE F"/>
    <property type="match status" value="1"/>
</dbReference>
<dbReference type="RefSeq" id="WP_228853819.1">
    <property type="nucleotide sequence ID" value="NZ_AP024086.1"/>
</dbReference>
<dbReference type="KEGG" id="dbk:DGMP_20530"/>
<evidence type="ECO:0000256" key="2">
    <source>
        <dbReference type="SAM" id="SignalP"/>
    </source>
</evidence>
<name>A0A8D5FII1_9BACT</name>
<keyword evidence="1 2" id="KW-0732">Signal</keyword>
<dbReference type="InterPro" id="IPR008258">
    <property type="entry name" value="Transglycosylase_SLT_dom_1"/>
</dbReference>
<gene>
    <name evidence="4" type="ORF">DGMP_20530</name>
</gene>
<dbReference type="EMBL" id="AP024086">
    <property type="protein sequence ID" value="BCL61360.1"/>
    <property type="molecule type" value="Genomic_DNA"/>
</dbReference>
<dbReference type="InterPro" id="IPR001638">
    <property type="entry name" value="Solute-binding_3/MltF_N"/>
</dbReference>
<dbReference type="Proteomes" id="UP000826725">
    <property type="component" value="Chromosome"/>
</dbReference>
<dbReference type="SMART" id="SM00062">
    <property type="entry name" value="PBPb"/>
    <property type="match status" value="1"/>
</dbReference>
<accession>A0A8D5FII1</accession>
<feature type="chain" id="PRO_5034992812" evidence="2">
    <location>
        <begin position="20"/>
        <end position="492"/>
    </location>
</feature>
<evidence type="ECO:0000313" key="4">
    <source>
        <dbReference type="EMBL" id="BCL61360.1"/>
    </source>
</evidence>